<organism evidence="3 4">
    <name type="scientific">Georgenia halotolerans</name>
    <dbReference type="NCBI Taxonomy" id="3028317"/>
    <lineage>
        <taxon>Bacteria</taxon>
        <taxon>Bacillati</taxon>
        <taxon>Actinomycetota</taxon>
        <taxon>Actinomycetes</taxon>
        <taxon>Micrococcales</taxon>
        <taxon>Bogoriellaceae</taxon>
        <taxon>Georgenia</taxon>
    </lineage>
</organism>
<feature type="transmembrane region" description="Helical" evidence="1">
    <location>
        <begin position="6"/>
        <end position="25"/>
    </location>
</feature>
<proteinExistence type="predicted"/>
<name>A0ABT5TUE5_9MICO</name>
<dbReference type="SMART" id="SM00267">
    <property type="entry name" value="GGDEF"/>
    <property type="match status" value="1"/>
</dbReference>
<protein>
    <submittedName>
        <fullName evidence="3">GGDEF domain-containing protein</fullName>
    </submittedName>
</protein>
<dbReference type="EMBL" id="JARACI010000611">
    <property type="protein sequence ID" value="MDD9205686.1"/>
    <property type="molecule type" value="Genomic_DNA"/>
</dbReference>
<accession>A0ABT5TUE5</accession>
<feature type="transmembrane region" description="Helical" evidence="1">
    <location>
        <begin position="62"/>
        <end position="81"/>
    </location>
</feature>
<dbReference type="Proteomes" id="UP001165561">
    <property type="component" value="Unassembled WGS sequence"/>
</dbReference>
<feature type="domain" description="GGDEF" evidence="2">
    <location>
        <begin position="211"/>
        <end position="383"/>
    </location>
</feature>
<keyword evidence="1" id="KW-1133">Transmembrane helix</keyword>
<evidence type="ECO:0000313" key="4">
    <source>
        <dbReference type="Proteomes" id="UP001165561"/>
    </source>
</evidence>
<feature type="transmembrane region" description="Helical" evidence="1">
    <location>
        <begin position="37"/>
        <end position="56"/>
    </location>
</feature>
<dbReference type="InterPro" id="IPR029787">
    <property type="entry name" value="Nucleotide_cyclase"/>
</dbReference>
<feature type="transmembrane region" description="Helical" evidence="1">
    <location>
        <begin position="189"/>
        <end position="208"/>
    </location>
</feature>
<dbReference type="InterPro" id="IPR000160">
    <property type="entry name" value="GGDEF_dom"/>
</dbReference>
<evidence type="ECO:0000313" key="3">
    <source>
        <dbReference type="EMBL" id="MDD9205686.1"/>
    </source>
</evidence>
<feature type="transmembrane region" description="Helical" evidence="1">
    <location>
        <begin position="118"/>
        <end position="140"/>
    </location>
</feature>
<dbReference type="Gene3D" id="3.30.70.270">
    <property type="match status" value="1"/>
</dbReference>
<dbReference type="Pfam" id="PF00990">
    <property type="entry name" value="GGDEF"/>
    <property type="match status" value="1"/>
</dbReference>
<dbReference type="InterPro" id="IPR043128">
    <property type="entry name" value="Rev_trsase/Diguanyl_cyclase"/>
</dbReference>
<keyword evidence="1" id="KW-0472">Membrane</keyword>
<evidence type="ECO:0000259" key="2">
    <source>
        <dbReference type="SMART" id="SM00267"/>
    </source>
</evidence>
<reference evidence="3" key="1">
    <citation type="submission" date="2023-02" db="EMBL/GenBank/DDBJ databases">
        <title>Georgenia sp.10Sc9-8, isolated from a soil sample collected from the Taklamakan desert.</title>
        <authorList>
            <person name="Liu S."/>
        </authorList>
    </citation>
    <scope>NUCLEOTIDE SEQUENCE</scope>
    <source>
        <strain evidence="3">10Sc9-8</strain>
    </source>
</reference>
<feature type="transmembrane region" description="Helical" evidence="1">
    <location>
        <begin position="152"/>
        <end position="174"/>
    </location>
</feature>
<gene>
    <name evidence="3" type="ORF">PU560_04275</name>
</gene>
<keyword evidence="4" id="KW-1185">Reference proteome</keyword>
<feature type="transmembrane region" description="Helical" evidence="1">
    <location>
        <begin position="93"/>
        <end position="112"/>
    </location>
</feature>
<keyword evidence="1" id="KW-0812">Transmembrane</keyword>
<dbReference type="SUPFAM" id="SSF55073">
    <property type="entry name" value="Nucleotide cyclase"/>
    <property type="match status" value="1"/>
</dbReference>
<evidence type="ECO:0000256" key="1">
    <source>
        <dbReference type="SAM" id="Phobius"/>
    </source>
</evidence>
<sequence>MILDLTTLLVVSAAVVVLISALFISEAWARRGSPVDRLWCLAFMAVIATALATLVSRLSPQIWWSSALANGSTVLAVWTMWNGVRAYDGRRALLEVSGSVAALVALAAFLHGPGAGTWAGGGAMLTAVALGGALIAVAVLRGPMREYRSAITLVTMAVLLSAYDLCRLVGYLVLGPESPGFRLYFGTELSTLVLSLLVTGTAFAMVALRSAQAADRRLAEQAFDPVTGARMPASFEHRAGELLAGAESRTHRMCLVVVVPEGLRSIEVAFGRRTAERALAACGETAGLLTGSRSVLGSQNRLGPGFEVLVPEGPDVATRRAERLAEELVDAPIEVPGSRLRLTLSSGVACAQQHGYDLRALRAAADQAVRAALAEGGDRVVQAQPAGARR</sequence>
<comment type="caution">
    <text evidence="3">The sequence shown here is derived from an EMBL/GenBank/DDBJ whole genome shotgun (WGS) entry which is preliminary data.</text>
</comment>